<accession>A0A514TVC3</accession>
<gene>
    <name evidence="1" type="ORF">D3_0190</name>
</gene>
<dbReference type="EMBL" id="MN102098">
    <property type="protein sequence ID" value="QDJ96920.1"/>
    <property type="molecule type" value="Genomic_DNA"/>
</dbReference>
<dbReference type="Proteomes" id="UP000319658">
    <property type="component" value="Segment"/>
</dbReference>
<organism evidence="1 2">
    <name type="scientific">Aeromonas phage D3</name>
    <dbReference type="NCBI Taxonomy" id="2593327"/>
    <lineage>
        <taxon>Viruses</taxon>
        <taxon>Duplodnaviria</taxon>
        <taxon>Heunggongvirae</taxon>
        <taxon>Uroviricota</taxon>
        <taxon>Caudoviricetes</taxon>
        <taxon>Chimalliviridae</taxon>
        <taxon>Ludhianavirus</taxon>
        <taxon>Ludhianavirus D3</taxon>
    </lineage>
</organism>
<sequence>MNLLNKALVKMFMLAGCRSRICGRDRQVFILKKCVVKIPVMSNGWFEFVRGYYSNLKEMDSIRGYEGNFQEHLPEILGSYLFGLVVVYKKYREIMDGKDDNETGDFAEYTRFLGKLDDIRRNEKNSEKYIWTQDTKIFNFGWDKYGRVVVIDLGTPY</sequence>
<keyword evidence="2" id="KW-1185">Reference proteome</keyword>
<protein>
    <submittedName>
        <fullName evidence="1">Uncharacterized protein</fullName>
    </submittedName>
</protein>
<name>A0A514TVC3_9CAUD</name>
<evidence type="ECO:0000313" key="2">
    <source>
        <dbReference type="Proteomes" id="UP000319658"/>
    </source>
</evidence>
<proteinExistence type="predicted"/>
<evidence type="ECO:0000313" key="1">
    <source>
        <dbReference type="EMBL" id="QDJ96920.1"/>
    </source>
</evidence>
<reference evidence="1 2" key="1">
    <citation type="submission" date="2019-06" db="EMBL/GenBank/DDBJ databases">
        <title>Complete genome sequence of Aeromonas hydrophila bacteriophage D3.</title>
        <authorList>
            <person name="Rai S."/>
            <person name="Tyagi A."/>
            <person name="Kumar N."/>
            <person name="Singh N."/>
        </authorList>
    </citation>
    <scope>NUCLEOTIDE SEQUENCE [LARGE SCALE GENOMIC DNA]</scope>
</reference>